<dbReference type="Pfam" id="PF02518">
    <property type="entry name" value="HATPase_c"/>
    <property type="match status" value="1"/>
</dbReference>
<evidence type="ECO:0000256" key="4">
    <source>
        <dbReference type="SAM" id="SignalP"/>
    </source>
</evidence>
<feature type="domain" description="Histidine kinase/HSP90-like ATPase" evidence="5">
    <location>
        <begin position="962"/>
        <end position="1054"/>
    </location>
</feature>
<dbReference type="InterPro" id="IPR011110">
    <property type="entry name" value="Reg_prop"/>
</dbReference>
<dbReference type="FunFam" id="2.60.40.10:FF:000791">
    <property type="entry name" value="Two-component system sensor histidine kinase/response regulator"/>
    <property type="match status" value="1"/>
</dbReference>
<dbReference type="PANTHER" id="PTHR43547:SF2">
    <property type="entry name" value="HYBRID SIGNAL TRANSDUCTION HISTIDINE KINASE C"/>
    <property type="match status" value="1"/>
</dbReference>
<keyword evidence="1" id="KW-0597">Phosphoprotein</keyword>
<dbReference type="PANTHER" id="PTHR43547">
    <property type="entry name" value="TWO-COMPONENT HISTIDINE KINASE"/>
    <property type="match status" value="1"/>
</dbReference>
<sequence>MQKVLPFYWCIILSAFAHTAFPQESLPVFRTYGASQGINQPFPYDILHSENGYVWIAGENGLWKFDGQDFRHYTHEVGDSTSLAFDFIWVLFEDSNNNIWAGTYGGGVSKYDPRTDRFTNFSYEEEDPNSLSDDRVRGIAEDPNGNIWLGTSNGLCKFDPSTHHFTRYSTDDGLLSTTIRQIKLSADQSQLFIATGNGLNFLDLETMEFSGIQHVPEHSQSLSHFYIYDLHEYPEGTLWIGTGGGLDKLHLPSGQFTHYYQSSSNPYAISHDVIFSIEHHPEHPGKLFVGTLDGLNVLDIKKETFERIRSDRSSPNKLQGDNIYNVSAGKDGSLWVAVYNEGIFQYHPHYHKFNSIRFIPDATDKYYSRVSSMIQHNEDEYLFTTYSGLFVRNVKTGKTKKYTIKNGDQSSVNRLAMITRIDEDIYWIATWAHFVYEWNHRTKTLRPLPHQTPPDQFFPEFNLPILHDSQGRTWIGNSEKGLFIWNPHTQVPDPFPISDTLTHGDNHDEFISYIFEDSRHRIWVGSQGGLNLLNEEDSSFTKFAHEENNPQSLSNNKINHISEDHLGNLWVSTELGLNKFNVENKTFTNYYTRDGLPSNVISSTLEDADHNLWIATAEGISMMNTAGVFRNYNQQDGLMDNYFIFRAAYKDNDGRLYFGSSSGLEYFDPLRIPENTTPPKVQITGIDLFNTPITPGDSSGILQKAIPHTEEVVLTHEQSVISFHFTALNLINGHKNKFQYQLTGYDQTWRPVTSHRSTTYTNLPPGHYTFRVKASNNDGFWSTEPASIALTILPPWYLTWWFKTLFTIALLGVILYQYQRIAQNKERLEKLVLQRTAEIQQQKEQIEAQHDSLRQKNQRIESLLRELNHRVKNNLQLVSSILNLQSRSVKDQNAKVALTDGRMRMQALSLLHQKLYVTDDDSQVNCKTYISDLFDQIEAAFKSRYKTFKYDFTGDDFSLGLDKAIPLGLILNELITNSFKHVQEEKIEINLSLQLEEGIVHFTFWDNGRGLTASTIRDSHSFGWSMIRSLILQLHGKLDISEGENTKIQLIFKK</sequence>
<dbReference type="RefSeq" id="WP_141613172.1">
    <property type="nucleotide sequence ID" value="NZ_CP041253.1"/>
</dbReference>
<evidence type="ECO:0000313" key="6">
    <source>
        <dbReference type="EMBL" id="QDH77908.1"/>
    </source>
</evidence>
<evidence type="ECO:0000313" key="7">
    <source>
        <dbReference type="Proteomes" id="UP000316614"/>
    </source>
</evidence>
<proteinExistence type="predicted"/>
<dbReference type="InterPro" id="IPR036890">
    <property type="entry name" value="HATPase_C_sf"/>
</dbReference>
<dbReference type="Gene3D" id="2.60.40.10">
    <property type="entry name" value="Immunoglobulins"/>
    <property type="match status" value="1"/>
</dbReference>
<dbReference type="Pfam" id="PF07494">
    <property type="entry name" value="Reg_prop"/>
    <property type="match status" value="4"/>
</dbReference>
<dbReference type="Gene3D" id="3.30.450.20">
    <property type="entry name" value="PAS domain"/>
    <property type="match status" value="1"/>
</dbReference>
<dbReference type="Pfam" id="PF07568">
    <property type="entry name" value="HisKA_2"/>
    <property type="match status" value="1"/>
</dbReference>
<keyword evidence="4" id="KW-0732">Signal</keyword>
<dbReference type="InterPro" id="IPR011123">
    <property type="entry name" value="Y_Y_Y"/>
</dbReference>
<feature type="signal peptide" evidence="4">
    <location>
        <begin position="1"/>
        <end position="17"/>
    </location>
</feature>
<dbReference type="Gene3D" id="2.130.10.10">
    <property type="entry name" value="YVTN repeat-like/Quinoprotein amine dehydrogenase"/>
    <property type="match status" value="4"/>
</dbReference>
<dbReference type="Proteomes" id="UP000316614">
    <property type="component" value="Chromosome"/>
</dbReference>
<evidence type="ECO:0000256" key="3">
    <source>
        <dbReference type="SAM" id="Phobius"/>
    </source>
</evidence>
<name>A0A514CDL2_9BACT</name>
<reference evidence="6 7" key="1">
    <citation type="submission" date="2019-06" db="EMBL/GenBank/DDBJ databases">
        <title>Echinicola alkalisoli sp. nov. isolated from saline soil.</title>
        <authorList>
            <person name="Sun J.-Q."/>
            <person name="Xu L."/>
        </authorList>
    </citation>
    <scope>NUCLEOTIDE SEQUENCE [LARGE SCALE GENOMIC DNA]</scope>
    <source>
        <strain evidence="6 7">LN3S3</strain>
    </source>
</reference>
<feature type="transmembrane region" description="Helical" evidence="3">
    <location>
        <begin position="800"/>
        <end position="818"/>
    </location>
</feature>
<keyword evidence="3" id="KW-0812">Transmembrane</keyword>
<keyword evidence="7" id="KW-1185">Reference proteome</keyword>
<dbReference type="CDD" id="cd00146">
    <property type="entry name" value="PKD"/>
    <property type="match status" value="1"/>
</dbReference>
<dbReference type="InterPro" id="IPR013783">
    <property type="entry name" value="Ig-like_fold"/>
</dbReference>
<dbReference type="SUPFAM" id="SSF63829">
    <property type="entry name" value="Calcium-dependent phosphotriesterase"/>
    <property type="match status" value="3"/>
</dbReference>
<dbReference type="SMART" id="SM00387">
    <property type="entry name" value="HATPase_c"/>
    <property type="match status" value="1"/>
</dbReference>
<feature type="coiled-coil region" evidence="2">
    <location>
        <begin position="825"/>
        <end position="870"/>
    </location>
</feature>
<protein>
    <recommendedName>
        <fullName evidence="5">Histidine kinase/HSP90-like ATPase domain-containing protein</fullName>
    </recommendedName>
</protein>
<keyword evidence="3" id="KW-0472">Membrane</keyword>
<dbReference type="OrthoDB" id="9806995at2"/>
<dbReference type="KEGG" id="echi:FKX85_02150"/>
<dbReference type="Gene3D" id="3.30.565.10">
    <property type="entry name" value="Histidine kinase-like ATPase, C-terminal domain"/>
    <property type="match status" value="1"/>
</dbReference>
<evidence type="ECO:0000256" key="1">
    <source>
        <dbReference type="ARBA" id="ARBA00022553"/>
    </source>
</evidence>
<dbReference type="Pfam" id="PF07495">
    <property type="entry name" value="Y_Y_Y"/>
    <property type="match status" value="1"/>
</dbReference>
<evidence type="ECO:0000256" key="2">
    <source>
        <dbReference type="SAM" id="Coils"/>
    </source>
</evidence>
<dbReference type="InterPro" id="IPR003594">
    <property type="entry name" value="HATPase_dom"/>
</dbReference>
<dbReference type="InterPro" id="IPR015943">
    <property type="entry name" value="WD40/YVTN_repeat-like_dom_sf"/>
</dbReference>
<keyword evidence="3" id="KW-1133">Transmembrane helix</keyword>
<evidence type="ECO:0000259" key="5">
    <source>
        <dbReference type="SMART" id="SM00387"/>
    </source>
</evidence>
<accession>A0A514CDL2</accession>
<dbReference type="InterPro" id="IPR011495">
    <property type="entry name" value="Sig_transdc_His_kin_sub2_dim/P"/>
</dbReference>
<feature type="chain" id="PRO_5021836757" description="Histidine kinase/HSP90-like ATPase domain-containing protein" evidence="4">
    <location>
        <begin position="18"/>
        <end position="1054"/>
    </location>
</feature>
<dbReference type="AlphaFoldDB" id="A0A514CDL2"/>
<organism evidence="6 7">
    <name type="scientific">Echinicola soli</name>
    <dbReference type="NCBI Taxonomy" id="2591634"/>
    <lineage>
        <taxon>Bacteria</taxon>
        <taxon>Pseudomonadati</taxon>
        <taxon>Bacteroidota</taxon>
        <taxon>Cytophagia</taxon>
        <taxon>Cytophagales</taxon>
        <taxon>Cyclobacteriaceae</taxon>
        <taxon>Echinicola</taxon>
    </lineage>
</organism>
<dbReference type="EMBL" id="CP041253">
    <property type="protein sequence ID" value="QDH77908.1"/>
    <property type="molecule type" value="Genomic_DNA"/>
</dbReference>
<keyword evidence="2" id="KW-0175">Coiled coil</keyword>
<dbReference type="GO" id="GO:0000155">
    <property type="term" value="F:phosphorelay sensor kinase activity"/>
    <property type="evidence" value="ECO:0007669"/>
    <property type="project" value="TreeGrafter"/>
</dbReference>
<gene>
    <name evidence="6" type="ORF">FKX85_02150</name>
</gene>
<dbReference type="SUPFAM" id="SSF55874">
    <property type="entry name" value="ATPase domain of HSP90 chaperone/DNA topoisomerase II/histidine kinase"/>
    <property type="match status" value="1"/>
</dbReference>